<accession>A0A6F8PJT8</accession>
<evidence type="ECO:0008006" key="4">
    <source>
        <dbReference type="Google" id="ProtNLM"/>
    </source>
</evidence>
<keyword evidence="1" id="KW-1133">Transmembrane helix</keyword>
<dbReference type="InterPro" id="IPR025489">
    <property type="entry name" value="DUF4381"/>
</dbReference>
<dbReference type="RefSeq" id="WP_173289687.1">
    <property type="nucleotide sequence ID" value="NZ_AP021888.1"/>
</dbReference>
<reference evidence="3" key="1">
    <citation type="submission" date="2019-11" db="EMBL/GenBank/DDBJ databases">
        <title>Isolation and characterization of two novel species in the genus Thiomicrorhabdus.</title>
        <authorList>
            <person name="Mochizuki J."/>
            <person name="Kojima H."/>
            <person name="Fukui M."/>
        </authorList>
    </citation>
    <scope>NUCLEOTIDE SEQUENCE [LARGE SCALE GENOMIC DNA]</scope>
    <source>
        <strain evidence="3">AkT22</strain>
    </source>
</reference>
<dbReference type="KEGG" id="tzo:THMIRHAT_00920"/>
<dbReference type="Pfam" id="PF14316">
    <property type="entry name" value="DUF4381"/>
    <property type="match status" value="1"/>
</dbReference>
<sequence length="177" mass="19702">MADLDSASPNLAPANLAKLAEPAQQALLAQLHDIQLPDPVSWWPLANSIWAVIVGVLGVLVGLTWYYWVRHQNNRYRREALALLQPTLAQHSEPAAKLMALNHLLKQVAITHYGRQRVAPLTGQAWIDFLQDTAIYIDQPDNLADLMAASYQTQPISAQQLAGVIDYAQAWMKGHHK</sequence>
<organism evidence="2 3">
    <name type="scientific">Thiosulfativibrio zosterae</name>
    <dbReference type="NCBI Taxonomy" id="2675053"/>
    <lineage>
        <taxon>Bacteria</taxon>
        <taxon>Pseudomonadati</taxon>
        <taxon>Pseudomonadota</taxon>
        <taxon>Gammaproteobacteria</taxon>
        <taxon>Thiotrichales</taxon>
        <taxon>Piscirickettsiaceae</taxon>
        <taxon>Thiosulfativibrio</taxon>
    </lineage>
</organism>
<dbReference type="EMBL" id="AP021888">
    <property type="protein sequence ID" value="BBP42346.1"/>
    <property type="molecule type" value="Genomic_DNA"/>
</dbReference>
<evidence type="ECO:0000256" key="1">
    <source>
        <dbReference type="SAM" id="Phobius"/>
    </source>
</evidence>
<keyword evidence="3" id="KW-1185">Reference proteome</keyword>
<name>A0A6F8PJT8_9GAMM</name>
<dbReference type="AlphaFoldDB" id="A0A6F8PJT8"/>
<protein>
    <recommendedName>
        <fullName evidence="4">DUF4381 domain-containing protein</fullName>
    </recommendedName>
</protein>
<dbReference type="Proteomes" id="UP000501466">
    <property type="component" value="Chromosome"/>
</dbReference>
<evidence type="ECO:0000313" key="3">
    <source>
        <dbReference type="Proteomes" id="UP000501466"/>
    </source>
</evidence>
<gene>
    <name evidence="2" type="ORF">THMIRHAT_00920</name>
</gene>
<proteinExistence type="predicted"/>
<keyword evidence="1" id="KW-0812">Transmembrane</keyword>
<evidence type="ECO:0000313" key="2">
    <source>
        <dbReference type="EMBL" id="BBP42346.1"/>
    </source>
</evidence>
<keyword evidence="1" id="KW-0472">Membrane</keyword>
<feature type="transmembrane region" description="Helical" evidence="1">
    <location>
        <begin position="49"/>
        <end position="69"/>
    </location>
</feature>